<dbReference type="AlphaFoldDB" id="A0A0A9BC04"/>
<organism evidence="1">
    <name type="scientific">Arundo donax</name>
    <name type="common">Giant reed</name>
    <name type="synonym">Donax arundinaceus</name>
    <dbReference type="NCBI Taxonomy" id="35708"/>
    <lineage>
        <taxon>Eukaryota</taxon>
        <taxon>Viridiplantae</taxon>
        <taxon>Streptophyta</taxon>
        <taxon>Embryophyta</taxon>
        <taxon>Tracheophyta</taxon>
        <taxon>Spermatophyta</taxon>
        <taxon>Magnoliopsida</taxon>
        <taxon>Liliopsida</taxon>
        <taxon>Poales</taxon>
        <taxon>Poaceae</taxon>
        <taxon>PACMAD clade</taxon>
        <taxon>Arundinoideae</taxon>
        <taxon>Arundineae</taxon>
        <taxon>Arundo</taxon>
    </lineage>
</organism>
<reference evidence="1" key="1">
    <citation type="submission" date="2014-09" db="EMBL/GenBank/DDBJ databases">
        <authorList>
            <person name="Magalhaes I.L.F."/>
            <person name="Oliveira U."/>
            <person name="Santos F.R."/>
            <person name="Vidigal T.H.D.A."/>
            <person name="Brescovit A.D."/>
            <person name="Santos A.J."/>
        </authorList>
    </citation>
    <scope>NUCLEOTIDE SEQUENCE</scope>
    <source>
        <tissue evidence="1">Shoot tissue taken approximately 20 cm above the soil surface</tissue>
    </source>
</reference>
<evidence type="ECO:0000313" key="1">
    <source>
        <dbReference type="EMBL" id="JAD61499.1"/>
    </source>
</evidence>
<accession>A0A0A9BC04</accession>
<sequence length="49" mass="5221">MCHLFLSTCSIALALYGLISCMPTVTLNITELLSNLNLVELCVCCNGAT</sequence>
<reference evidence="1" key="2">
    <citation type="journal article" date="2015" name="Data Brief">
        <title>Shoot transcriptome of the giant reed, Arundo donax.</title>
        <authorList>
            <person name="Barrero R.A."/>
            <person name="Guerrero F.D."/>
            <person name="Moolhuijzen P."/>
            <person name="Goolsby J.A."/>
            <person name="Tidwell J."/>
            <person name="Bellgard S.E."/>
            <person name="Bellgard M.I."/>
        </authorList>
    </citation>
    <scope>NUCLEOTIDE SEQUENCE</scope>
    <source>
        <tissue evidence="1">Shoot tissue taken approximately 20 cm above the soil surface</tissue>
    </source>
</reference>
<proteinExistence type="predicted"/>
<protein>
    <submittedName>
        <fullName evidence="1">Uncharacterized protein</fullName>
    </submittedName>
</protein>
<dbReference type="EMBL" id="GBRH01236396">
    <property type="protein sequence ID" value="JAD61499.1"/>
    <property type="molecule type" value="Transcribed_RNA"/>
</dbReference>
<name>A0A0A9BC04_ARUDO</name>